<dbReference type="InterPro" id="IPR010920">
    <property type="entry name" value="LSM_dom_sf"/>
</dbReference>
<sequence>MKDFLQQTYLDNTLQSYCIVGTLILIVFLFKRYIAHYVASFFFFLLRKRYRNLDKVAFKSLIAKPLGLFIATFITVAALDKLNFPEALDIKIYRIRLHELLRMMGTALIIITFTRLLIKTVDFIIILLKERYLQQGDSGSHQLVYFFKDFIKVLIGLLGGLLLLKYVFHYDVKGLVTGLSIVGAAVALALKESLENLIASFIIFFDKPFKTGDSVKGSNFSGVVEKIGLRSTRIRTDAKTYITVPNKQMVDSVLDNLTNRTLFRGDIKLEIEPETPLEKVQELLKGIREIFQKHNVRTFSLYINDISSNAIIIVSDYYASTAEVSSFPVLKNAINVDILQLMKELGIHVCGRTTNVSILNEKPFT</sequence>
<dbReference type="Gene3D" id="1.10.287.1260">
    <property type="match status" value="1"/>
</dbReference>
<name>A0ABZ2EH72_9BACT</name>
<dbReference type="InterPro" id="IPR006685">
    <property type="entry name" value="MscS_channel_2nd"/>
</dbReference>
<dbReference type="PANTHER" id="PTHR30566">
    <property type="entry name" value="YNAI-RELATED MECHANOSENSITIVE ION CHANNEL"/>
    <property type="match status" value="1"/>
</dbReference>
<organism evidence="7 8">
    <name type="scientific">Mycovorax composti</name>
    <dbReference type="NCBI Taxonomy" id="2962693"/>
    <lineage>
        <taxon>Bacteria</taxon>
        <taxon>Pseudomonadati</taxon>
        <taxon>Bacteroidota</taxon>
        <taxon>Chitinophagia</taxon>
        <taxon>Chitinophagales</taxon>
        <taxon>Chitinophagaceae</taxon>
        <taxon>Mycovorax</taxon>
    </lineage>
</organism>
<keyword evidence="4 5" id="KW-0472">Membrane</keyword>
<evidence type="ECO:0000259" key="6">
    <source>
        <dbReference type="Pfam" id="PF00924"/>
    </source>
</evidence>
<gene>
    <name evidence="7" type="ORF">PIECOFPK_00460</name>
</gene>
<evidence type="ECO:0000256" key="2">
    <source>
        <dbReference type="ARBA" id="ARBA00022692"/>
    </source>
</evidence>
<keyword evidence="3 5" id="KW-1133">Transmembrane helix</keyword>
<dbReference type="PANTHER" id="PTHR30566:SF5">
    <property type="entry name" value="MECHANOSENSITIVE ION CHANNEL PROTEIN 1, MITOCHONDRIAL-RELATED"/>
    <property type="match status" value="1"/>
</dbReference>
<dbReference type="Proteomes" id="UP001321305">
    <property type="component" value="Chromosome"/>
</dbReference>
<accession>A0ABZ2EH72</accession>
<dbReference type="SUPFAM" id="SSF50182">
    <property type="entry name" value="Sm-like ribonucleoproteins"/>
    <property type="match status" value="1"/>
</dbReference>
<dbReference type="Pfam" id="PF00924">
    <property type="entry name" value="MS_channel_2nd"/>
    <property type="match status" value="1"/>
</dbReference>
<feature type="transmembrane region" description="Helical" evidence="5">
    <location>
        <begin position="20"/>
        <end position="46"/>
    </location>
</feature>
<evidence type="ECO:0000256" key="3">
    <source>
        <dbReference type="ARBA" id="ARBA00022989"/>
    </source>
</evidence>
<evidence type="ECO:0000256" key="5">
    <source>
        <dbReference type="SAM" id="Phobius"/>
    </source>
</evidence>
<comment type="subcellular location">
    <subcellularLocation>
        <location evidence="1">Membrane</location>
    </subcellularLocation>
</comment>
<keyword evidence="2 5" id="KW-0812">Transmembrane</keyword>
<evidence type="ECO:0000256" key="1">
    <source>
        <dbReference type="ARBA" id="ARBA00004370"/>
    </source>
</evidence>
<dbReference type="InterPro" id="IPR023408">
    <property type="entry name" value="MscS_beta-dom_sf"/>
</dbReference>
<feature type="transmembrane region" description="Helical" evidence="5">
    <location>
        <begin position="149"/>
        <end position="168"/>
    </location>
</feature>
<feature type="domain" description="Mechanosensitive ion channel MscS" evidence="6">
    <location>
        <begin position="193"/>
        <end position="258"/>
    </location>
</feature>
<evidence type="ECO:0000256" key="4">
    <source>
        <dbReference type="ARBA" id="ARBA00023136"/>
    </source>
</evidence>
<evidence type="ECO:0000313" key="8">
    <source>
        <dbReference type="Proteomes" id="UP001321305"/>
    </source>
</evidence>
<dbReference type="RefSeq" id="WP_409966426.1">
    <property type="nucleotide sequence ID" value="NZ_CP144143.1"/>
</dbReference>
<proteinExistence type="predicted"/>
<feature type="transmembrane region" description="Helical" evidence="5">
    <location>
        <begin position="104"/>
        <end position="128"/>
    </location>
</feature>
<dbReference type="Gene3D" id="2.30.30.60">
    <property type="match status" value="1"/>
</dbReference>
<keyword evidence="8" id="KW-1185">Reference proteome</keyword>
<dbReference type="EMBL" id="CP144143">
    <property type="protein sequence ID" value="WWC82751.1"/>
    <property type="molecule type" value="Genomic_DNA"/>
</dbReference>
<feature type="transmembrane region" description="Helical" evidence="5">
    <location>
        <begin position="66"/>
        <end position="84"/>
    </location>
</feature>
<reference evidence="8" key="1">
    <citation type="submission" date="2024-01" db="EMBL/GenBank/DDBJ databases">
        <title>Mycovorax composti gen. nov. sp. nov., a member of the family Chitinophagaceae isolated from button mushroom compost.</title>
        <authorList>
            <person name="Thai M."/>
            <person name="Bell T.L."/>
            <person name="Kertesz M.A."/>
        </authorList>
    </citation>
    <scope>NUCLEOTIDE SEQUENCE [LARGE SCALE GENOMIC DNA]</scope>
    <source>
        <strain evidence="8">C216</strain>
    </source>
</reference>
<protein>
    <recommendedName>
        <fullName evidence="6">Mechanosensitive ion channel MscS domain-containing protein</fullName>
    </recommendedName>
</protein>
<evidence type="ECO:0000313" key="7">
    <source>
        <dbReference type="EMBL" id="WWC82751.1"/>
    </source>
</evidence>